<dbReference type="AlphaFoldDB" id="A0A5R8K8S5"/>
<feature type="chain" id="PRO_5024371766" description="DUF5667 domain-containing protein" evidence="1">
    <location>
        <begin position="21"/>
        <end position="634"/>
    </location>
</feature>
<dbReference type="Proteomes" id="UP000306196">
    <property type="component" value="Unassembled WGS sequence"/>
</dbReference>
<evidence type="ECO:0000256" key="1">
    <source>
        <dbReference type="SAM" id="SignalP"/>
    </source>
</evidence>
<keyword evidence="1" id="KW-0732">Signal</keyword>
<organism evidence="2 3">
    <name type="scientific">Phragmitibacter flavus</name>
    <dbReference type="NCBI Taxonomy" id="2576071"/>
    <lineage>
        <taxon>Bacteria</taxon>
        <taxon>Pseudomonadati</taxon>
        <taxon>Verrucomicrobiota</taxon>
        <taxon>Verrucomicrobiia</taxon>
        <taxon>Verrucomicrobiales</taxon>
        <taxon>Verrucomicrobiaceae</taxon>
        <taxon>Phragmitibacter</taxon>
    </lineage>
</organism>
<evidence type="ECO:0008006" key="4">
    <source>
        <dbReference type="Google" id="ProtNLM"/>
    </source>
</evidence>
<dbReference type="EMBL" id="VAUV01000020">
    <property type="protein sequence ID" value="TLD68727.1"/>
    <property type="molecule type" value="Genomic_DNA"/>
</dbReference>
<protein>
    <recommendedName>
        <fullName evidence="4">DUF5667 domain-containing protein</fullName>
    </recommendedName>
</protein>
<accession>A0A5R8K8S5</accession>
<reference evidence="2 3" key="1">
    <citation type="submission" date="2019-05" db="EMBL/GenBank/DDBJ databases">
        <title>Verrucobacter flavum gen. nov., sp. nov. a new member of the family Verrucomicrobiaceae.</title>
        <authorList>
            <person name="Szuroczki S."/>
            <person name="Abbaszade G."/>
            <person name="Szabo A."/>
            <person name="Felfoldi T."/>
            <person name="Schumann P."/>
            <person name="Boka K."/>
            <person name="Keki Z."/>
            <person name="Toumi M."/>
            <person name="Toth E."/>
        </authorList>
    </citation>
    <scope>NUCLEOTIDE SEQUENCE [LARGE SCALE GENOMIC DNA]</scope>
    <source>
        <strain evidence="2 3">MG-N-17</strain>
    </source>
</reference>
<keyword evidence="3" id="KW-1185">Reference proteome</keyword>
<evidence type="ECO:0000313" key="3">
    <source>
        <dbReference type="Proteomes" id="UP000306196"/>
    </source>
</evidence>
<dbReference type="OrthoDB" id="179152at2"/>
<gene>
    <name evidence="2" type="ORF">FEM03_21335</name>
</gene>
<name>A0A5R8K8S5_9BACT</name>
<sequence length="634" mass="70122">MRCCLLLGLLIVLCRGVCLAAEVDPDAWVTRSFWMPGGMVSVEAGWGDETGRLVELPRKGASEGEWVSVLRMHTEWMKRQLGGGLVSFPEGTVLVYDRKSDTLAMRSTVAGMQWAETLEKSALDKVQRSLVFRLEVVEGDAGMIQEMVSEAADLREHGEIWKRLEGLIKEEKLLVRETSRLEVKSGQRGVLETGKRLTEFVSVSVDAEGRMELVEEERRAGMRLEVDPVLRPDLNQVDVNYVWSDDDAPSAKRMKILRSKPGDLGIEMPVLDGSGVSVTTTGTFLDGDVRLVGVWSVGVVARRMRAAFLKCEVVPLFAKKADERLEEGLKKYADLVEIIPVEKKSGVDGGLKVRVFSVPGDFLIQHVMVGEDGTPVDPFSNTPTKRVFSSAREVLEGWGIQFPEGAEAVFSAASGTLWVKNTEETLEAIEMYVGHPRKRPLTLSATVRVVQGDSALVRELMGRMGESGDHSALWEEVQVGMKEGKFSAVDAMRLECRSGQRAVFKSGMEFGDFPSLKFEEEVRQDGKEVETDGERKGVMKSKLETGWAGMCFEMDPLLGPDGFTMDLNLAFEFHHAPPDWDEASGGWEFRCFETTTSLTVESGSQRVIGVWKPEGVLGDVLQVAFLKMVRVGGE</sequence>
<comment type="caution">
    <text evidence="2">The sequence shown here is derived from an EMBL/GenBank/DDBJ whole genome shotgun (WGS) entry which is preliminary data.</text>
</comment>
<proteinExistence type="predicted"/>
<dbReference type="RefSeq" id="WP_138088338.1">
    <property type="nucleotide sequence ID" value="NZ_VAUV01000020.1"/>
</dbReference>
<evidence type="ECO:0000313" key="2">
    <source>
        <dbReference type="EMBL" id="TLD68727.1"/>
    </source>
</evidence>
<feature type="signal peptide" evidence="1">
    <location>
        <begin position="1"/>
        <end position="20"/>
    </location>
</feature>